<dbReference type="Pfam" id="PF07735">
    <property type="entry name" value="FBA_2"/>
    <property type="match status" value="1"/>
</dbReference>
<proteinExistence type="predicted"/>
<dbReference type="PANTHER" id="PTHR21503:SF8">
    <property type="entry name" value="F-BOX ASSOCIATED DOMAIN-CONTAINING PROTEIN-RELATED"/>
    <property type="match status" value="1"/>
</dbReference>
<evidence type="ECO:0000313" key="3">
    <source>
        <dbReference type="WBParaSite" id="Csp11.Scaffold503.g2376.t1"/>
    </source>
</evidence>
<evidence type="ECO:0000259" key="1">
    <source>
        <dbReference type="Pfam" id="PF07735"/>
    </source>
</evidence>
<dbReference type="AlphaFoldDB" id="A0A1I7T4P9"/>
<accession>A0A1I7T4P9</accession>
<keyword evidence="2" id="KW-1185">Reference proteome</keyword>
<reference evidence="3" key="1">
    <citation type="submission" date="2016-11" db="UniProtKB">
        <authorList>
            <consortium name="WormBaseParasite"/>
        </authorList>
    </citation>
    <scope>IDENTIFICATION</scope>
</reference>
<dbReference type="eggNOG" id="ENOG502TK42">
    <property type="taxonomic scope" value="Eukaryota"/>
</dbReference>
<protein>
    <submittedName>
        <fullName evidence="3">FBA_2 domain-containing protein</fullName>
    </submittedName>
</protein>
<sequence length="343" mass="40646">MFPLLQLPYLCIQNVADQWKTVELYEFSLLSKRAKMVSKRTKVDDSGMHFDFYSRRMHFIKDGDFHRHMRFEQNRFVVDRGEPSSLDTDISVFLQATQHFLDVTNCRLDEVDFKLKPPLTVDQLIMTIVWLNGLKTEIKEVLISRATWQMFEIFMNRFRKPVDTLMVLESDIDWDGTILKRLKFEIKDWFSFQRCLWLNIEFLLSMNTKKISVDEIDISAQDLNMFLRSWQEGKTNQNLNMVDFVTCSEIDVKEVVKGCGGELMDPRTTKVMSRYGETEETWIRGGIHIRRNDGRVAVIPTNGSHWVDEDADDDDVEEYLKHLEIWNSEDSVWMEKVFFIYII</sequence>
<feature type="domain" description="Sdz-33 F-box" evidence="1">
    <location>
        <begin position="191"/>
        <end position="241"/>
    </location>
</feature>
<dbReference type="Proteomes" id="UP000095282">
    <property type="component" value="Unplaced"/>
</dbReference>
<organism evidence="2 3">
    <name type="scientific">Caenorhabditis tropicalis</name>
    <dbReference type="NCBI Taxonomy" id="1561998"/>
    <lineage>
        <taxon>Eukaryota</taxon>
        <taxon>Metazoa</taxon>
        <taxon>Ecdysozoa</taxon>
        <taxon>Nematoda</taxon>
        <taxon>Chromadorea</taxon>
        <taxon>Rhabditida</taxon>
        <taxon>Rhabditina</taxon>
        <taxon>Rhabditomorpha</taxon>
        <taxon>Rhabditoidea</taxon>
        <taxon>Rhabditidae</taxon>
        <taxon>Peloderinae</taxon>
        <taxon>Caenorhabditis</taxon>
    </lineage>
</organism>
<dbReference type="InterPro" id="IPR012885">
    <property type="entry name" value="F-box_Sdz-33"/>
</dbReference>
<dbReference type="PANTHER" id="PTHR21503">
    <property type="entry name" value="F-BOX-CONTAINING HYPOTHETICAL PROTEIN C.ELEGANS"/>
    <property type="match status" value="1"/>
</dbReference>
<evidence type="ECO:0000313" key="2">
    <source>
        <dbReference type="Proteomes" id="UP000095282"/>
    </source>
</evidence>
<name>A0A1I7T4P9_9PELO</name>
<dbReference type="WBParaSite" id="Csp11.Scaffold503.g2376.t1">
    <property type="protein sequence ID" value="Csp11.Scaffold503.g2376.t1"/>
    <property type="gene ID" value="Csp11.Scaffold503.g2376"/>
</dbReference>